<feature type="domain" description="Thioredoxin" evidence="2">
    <location>
        <begin position="19"/>
        <end position="158"/>
    </location>
</feature>
<evidence type="ECO:0000313" key="4">
    <source>
        <dbReference type="Proteomes" id="UP000249248"/>
    </source>
</evidence>
<organism evidence="3 4">
    <name type="scientific">Putridiphycobacter roseus</name>
    <dbReference type="NCBI Taxonomy" id="2219161"/>
    <lineage>
        <taxon>Bacteria</taxon>
        <taxon>Pseudomonadati</taxon>
        <taxon>Bacteroidota</taxon>
        <taxon>Flavobacteriia</taxon>
        <taxon>Flavobacteriales</taxon>
        <taxon>Crocinitomicaceae</taxon>
        <taxon>Putridiphycobacter</taxon>
    </lineage>
</organism>
<evidence type="ECO:0000256" key="1">
    <source>
        <dbReference type="SAM" id="SignalP"/>
    </source>
</evidence>
<dbReference type="RefSeq" id="WP_111064499.1">
    <property type="nucleotide sequence ID" value="NZ_JBHUCU010000016.1"/>
</dbReference>
<evidence type="ECO:0000313" key="3">
    <source>
        <dbReference type="EMBL" id="PZE15869.1"/>
    </source>
</evidence>
<dbReference type="Gene3D" id="3.40.30.10">
    <property type="entry name" value="Glutaredoxin"/>
    <property type="match status" value="1"/>
</dbReference>
<keyword evidence="1" id="KW-0732">Signal</keyword>
<dbReference type="Pfam" id="PF13899">
    <property type="entry name" value="Thioredoxin_7"/>
    <property type="match status" value="1"/>
</dbReference>
<reference evidence="3 4" key="1">
    <citation type="submission" date="2018-06" db="EMBL/GenBank/DDBJ databases">
        <title>The draft genome sequence of Crocinitomix sp. SM1701.</title>
        <authorList>
            <person name="Zhang X."/>
        </authorList>
    </citation>
    <scope>NUCLEOTIDE SEQUENCE [LARGE SCALE GENOMIC DNA]</scope>
    <source>
        <strain evidence="3 4">SM1701</strain>
    </source>
</reference>
<dbReference type="InterPro" id="IPR036249">
    <property type="entry name" value="Thioredoxin-like_sf"/>
</dbReference>
<sequence length="160" mass="18539">MIHSRLLILFLLLFFKQGYAQSDSLHTFSFENVDSLNAVKSKNVLVFFHTDWCKYCQLMNETTFKDKAVIELLNDNFYFVPFDPESETDIEFAGRKFKYIPNGKETGMHEIAIALAKIDGKINYPSICMLNQNYEIVFQYNQFLSAPDLIKVLGEVLAKK</sequence>
<feature type="chain" id="PRO_5015898407" evidence="1">
    <location>
        <begin position="21"/>
        <end position="160"/>
    </location>
</feature>
<gene>
    <name evidence="3" type="ORF">DNU06_15935</name>
</gene>
<dbReference type="PROSITE" id="PS51352">
    <property type="entry name" value="THIOREDOXIN_2"/>
    <property type="match status" value="1"/>
</dbReference>
<evidence type="ECO:0000259" key="2">
    <source>
        <dbReference type="PROSITE" id="PS51352"/>
    </source>
</evidence>
<dbReference type="AlphaFoldDB" id="A0A2W1MUX6"/>
<name>A0A2W1MUX6_9FLAO</name>
<protein>
    <submittedName>
        <fullName evidence="3">Thioredoxin</fullName>
    </submittedName>
</protein>
<comment type="caution">
    <text evidence="3">The sequence shown here is derived from an EMBL/GenBank/DDBJ whole genome shotgun (WGS) entry which is preliminary data.</text>
</comment>
<keyword evidence="4" id="KW-1185">Reference proteome</keyword>
<dbReference type="SUPFAM" id="SSF52833">
    <property type="entry name" value="Thioredoxin-like"/>
    <property type="match status" value="1"/>
</dbReference>
<proteinExistence type="predicted"/>
<accession>A0A2W1MUX6</accession>
<dbReference type="EMBL" id="QKSB01000015">
    <property type="protein sequence ID" value="PZE15869.1"/>
    <property type="molecule type" value="Genomic_DNA"/>
</dbReference>
<feature type="signal peptide" evidence="1">
    <location>
        <begin position="1"/>
        <end position="20"/>
    </location>
</feature>
<dbReference type="OrthoDB" id="9811036at2"/>
<dbReference type="InterPro" id="IPR013766">
    <property type="entry name" value="Thioredoxin_domain"/>
</dbReference>
<dbReference type="Proteomes" id="UP000249248">
    <property type="component" value="Unassembled WGS sequence"/>
</dbReference>